<gene>
    <name evidence="2" type="ORF">D1345_16890</name>
</gene>
<dbReference type="KEGG" id="crz:D1345_16890"/>
<dbReference type="Proteomes" id="UP000259465">
    <property type="component" value="Chromosome"/>
</dbReference>
<evidence type="ECO:0000313" key="2">
    <source>
        <dbReference type="EMBL" id="AXT47748.1"/>
    </source>
</evidence>
<reference evidence="2 3" key="1">
    <citation type="submission" date="2018-08" db="EMBL/GenBank/DDBJ databases">
        <title>Complete genome sequence of JP2-74.</title>
        <authorList>
            <person name="Wu L."/>
        </authorList>
    </citation>
    <scope>NUCLEOTIDE SEQUENCE [LARGE SCALE GENOMIC DNA]</scope>
    <source>
        <strain evidence="2 3">JP2-74</strain>
    </source>
</reference>
<feature type="region of interest" description="Disordered" evidence="1">
    <location>
        <begin position="1"/>
        <end position="23"/>
    </location>
</feature>
<dbReference type="EMBL" id="CP031968">
    <property type="protein sequence ID" value="AXT47748.1"/>
    <property type="molecule type" value="Genomic_DNA"/>
</dbReference>
<keyword evidence="3" id="KW-1185">Reference proteome</keyword>
<dbReference type="InterPro" id="IPR009493">
    <property type="entry name" value="P2_GpE"/>
</dbReference>
<name>A0AAD0RTT1_9NEIS</name>
<accession>A0AAD0RTT1</accession>
<organism evidence="2 3">
    <name type="scientific">Chromobacterium rhizoryzae</name>
    <dbReference type="NCBI Taxonomy" id="1778675"/>
    <lineage>
        <taxon>Bacteria</taxon>
        <taxon>Pseudomonadati</taxon>
        <taxon>Pseudomonadota</taxon>
        <taxon>Betaproteobacteria</taxon>
        <taxon>Neisseriales</taxon>
        <taxon>Chromobacteriaceae</taxon>
        <taxon>Chromobacterium</taxon>
    </lineage>
</organism>
<evidence type="ECO:0000256" key="1">
    <source>
        <dbReference type="SAM" id="MobiDB-lite"/>
    </source>
</evidence>
<proteinExistence type="predicted"/>
<protein>
    <submittedName>
        <fullName evidence="2">GpE family phage tail protein</fullName>
    </submittedName>
</protein>
<evidence type="ECO:0000313" key="3">
    <source>
        <dbReference type="Proteomes" id="UP000259465"/>
    </source>
</evidence>
<dbReference type="AlphaFoldDB" id="A0AAD0RTT1"/>
<dbReference type="Pfam" id="PF06528">
    <property type="entry name" value="Phage_P2_GpE"/>
    <property type="match status" value="1"/>
</dbReference>
<sequence length="69" mass="7670">MRHRGGQFFGEEGTAAERSGHGLPGRVEDAIADVAVIFHWPPSAFEHMSLAELADWREHARLRSGNEDT</sequence>